<feature type="domain" description="Transposase DDE" evidence="1">
    <location>
        <begin position="43"/>
        <end position="106"/>
    </location>
</feature>
<sequence>HHKEIFGKAPTEVATDRGYYSSSNEMELTKLGVKHLSIPKPGKKSKSRQEIESTPKFKKLQKFRAGVEGRISCLKRSFGLRRSYLRGFKGTSTWCGYGIFAHNLRKAAKLLLS</sequence>
<evidence type="ECO:0000313" key="3">
    <source>
        <dbReference type="Proteomes" id="UP000614200"/>
    </source>
</evidence>
<evidence type="ECO:0000313" key="2">
    <source>
        <dbReference type="EMBL" id="MBF4695198.1"/>
    </source>
</evidence>
<dbReference type="Pfam" id="PF13751">
    <property type="entry name" value="DDE_Tnp_1_6"/>
    <property type="match status" value="1"/>
</dbReference>
<keyword evidence="3" id="KW-1185">Reference proteome</keyword>
<name>A0ABR9ZXK1_9FIRM</name>
<comment type="caution">
    <text evidence="2">The sequence shown here is derived from an EMBL/GenBank/DDBJ whole genome shotgun (WGS) entry which is preliminary data.</text>
</comment>
<feature type="non-terminal residue" evidence="2">
    <location>
        <position position="1"/>
    </location>
</feature>
<accession>A0ABR9ZXK1</accession>
<dbReference type="RefSeq" id="WP_194703441.1">
    <property type="nucleotide sequence ID" value="NZ_JADKNH010000014.1"/>
</dbReference>
<proteinExistence type="predicted"/>
<protein>
    <submittedName>
        <fullName evidence="2">Transposase</fullName>
    </submittedName>
</protein>
<organism evidence="2 3">
    <name type="scientific">Fusibacter ferrireducens</name>
    <dbReference type="NCBI Taxonomy" id="2785058"/>
    <lineage>
        <taxon>Bacteria</taxon>
        <taxon>Bacillati</taxon>
        <taxon>Bacillota</taxon>
        <taxon>Clostridia</taxon>
        <taxon>Eubacteriales</taxon>
        <taxon>Eubacteriales Family XII. Incertae Sedis</taxon>
        <taxon>Fusibacter</taxon>
    </lineage>
</organism>
<evidence type="ECO:0000259" key="1">
    <source>
        <dbReference type="Pfam" id="PF13751"/>
    </source>
</evidence>
<dbReference type="EMBL" id="JADKNH010000014">
    <property type="protein sequence ID" value="MBF4695198.1"/>
    <property type="molecule type" value="Genomic_DNA"/>
</dbReference>
<dbReference type="Proteomes" id="UP000614200">
    <property type="component" value="Unassembled WGS sequence"/>
</dbReference>
<gene>
    <name evidence="2" type="ORF">ISU02_19025</name>
</gene>
<dbReference type="InterPro" id="IPR025668">
    <property type="entry name" value="Tnp_DDE_dom"/>
</dbReference>
<reference evidence="2 3" key="1">
    <citation type="submission" date="2020-11" db="EMBL/GenBank/DDBJ databases">
        <title>Fusibacter basophilias sp. nov.</title>
        <authorList>
            <person name="Qiu D."/>
        </authorList>
    </citation>
    <scope>NUCLEOTIDE SEQUENCE [LARGE SCALE GENOMIC DNA]</scope>
    <source>
        <strain evidence="2 3">Q10-2</strain>
    </source>
</reference>